<gene>
    <name evidence="1" type="ORF">RchiOBHm_Chr4g0397521</name>
</gene>
<dbReference type="AlphaFoldDB" id="A0A2P6QS33"/>
<evidence type="ECO:0000313" key="1">
    <source>
        <dbReference type="EMBL" id="PRQ36980.1"/>
    </source>
</evidence>
<accession>A0A2P6QS33</accession>
<comment type="caution">
    <text evidence="1">The sequence shown here is derived from an EMBL/GenBank/DDBJ whole genome shotgun (WGS) entry which is preliminary data.</text>
</comment>
<dbReference type="EMBL" id="PDCK01000042">
    <property type="protein sequence ID" value="PRQ36980.1"/>
    <property type="molecule type" value="Genomic_DNA"/>
</dbReference>
<evidence type="ECO:0000313" key="2">
    <source>
        <dbReference type="Proteomes" id="UP000238479"/>
    </source>
</evidence>
<sequence>MSKAYNRLEWVFLEAIMYRLGFCETWVKWIMDCVRTVSYAFMVNGVPRRRIIPSRGMQFHHTFSSSVMRLYQDLLFMPSRLIYSMGLRFVRGLLALVICSLQMIPLCSSRQNCEIASL</sequence>
<name>A0A2P6QS33_ROSCH</name>
<proteinExistence type="predicted"/>
<protein>
    <submittedName>
        <fullName evidence="1">Uncharacterized protein</fullName>
    </submittedName>
</protein>
<dbReference type="Proteomes" id="UP000238479">
    <property type="component" value="Chromosome 4"/>
</dbReference>
<keyword evidence="2" id="KW-1185">Reference proteome</keyword>
<dbReference type="Gramene" id="PRQ36980">
    <property type="protein sequence ID" value="PRQ36980"/>
    <property type="gene ID" value="RchiOBHm_Chr4g0397521"/>
</dbReference>
<organism evidence="1 2">
    <name type="scientific">Rosa chinensis</name>
    <name type="common">China rose</name>
    <dbReference type="NCBI Taxonomy" id="74649"/>
    <lineage>
        <taxon>Eukaryota</taxon>
        <taxon>Viridiplantae</taxon>
        <taxon>Streptophyta</taxon>
        <taxon>Embryophyta</taxon>
        <taxon>Tracheophyta</taxon>
        <taxon>Spermatophyta</taxon>
        <taxon>Magnoliopsida</taxon>
        <taxon>eudicotyledons</taxon>
        <taxon>Gunneridae</taxon>
        <taxon>Pentapetalae</taxon>
        <taxon>rosids</taxon>
        <taxon>fabids</taxon>
        <taxon>Rosales</taxon>
        <taxon>Rosaceae</taxon>
        <taxon>Rosoideae</taxon>
        <taxon>Rosoideae incertae sedis</taxon>
        <taxon>Rosa</taxon>
    </lineage>
</organism>
<reference evidence="1 2" key="1">
    <citation type="journal article" date="2018" name="Nat. Genet.">
        <title>The Rosa genome provides new insights in the design of modern roses.</title>
        <authorList>
            <person name="Bendahmane M."/>
        </authorList>
    </citation>
    <scope>NUCLEOTIDE SEQUENCE [LARGE SCALE GENOMIC DNA]</scope>
    <source>
        <strain evidence="2">cv. Old Blush</strain>
    </source>
</reference>